<feature type="signal peptide" evidence="1">
    <location>
        <begin position="1"/>
        <end position="17"/>
    </location>
</feature>
<sequence length="148" mass="17149">MYVPFIVLCLCSTLVLSKPQLNYPKDDDWEEHKVIGKVSCSKDPGLVTESKISLWLKTWDVFVPNFYECTNHPNSTSLRYTLVHPDKDGHFKIRCSIDMSHQGITANYLQLYILHHCSESGELVERYVDVDFPTPYFVNKTIELFTVD</sequence>
<evidence type="ECO:0008006" key="4">
    <source>
        <dbReference type="Google" id="ProtNLM"/>
    </source>
</evidence>
<feature type="chain" id="PRO_5035594632" description="ZP domain-containing protein" evidence="1">
    <location>
        <begin position="18"/>
        <end position="148"/>
    </location>
</feature>
<dbReference type="EMBL" id="CAJFCW020000002">
    <property type="protein sequence ID" value="CAG9091689.1"/>
    <property type="molecule type" value="Genomic_DNA"/>
</dbReference>
<dbReference type="Proteomes" id="UP000614601">
    <property type="component" value="Unassembled WGS sequence"/>
</dbReference>
<evidence type="ECO:0000256" key="1">
    <source>
        <dbReference type="SAM" id="SignalP"/>
    </source>
</evidence>
<dbReference type="EMBL" id="CAJFDH010000002">
    <property type="protein sequence ID" value="CAD5210602.1"/>
    <property type="molecule type" value="Genomic_DNA"/>
</dbReference>
<keyword evidence="1" id="KW-0732">Signal</keyword>
<keyword evidence="3" id="KW-1185">Reference proteome</keyword>
<reference evidence="2" key="1">
    <citation type="submission" date="2020-09" db="EMBL/GenBank/DDBJ databases">
        <authorList>
            <person name="Kikuchi T."/>
        </authorList>
    </citation>
    <scope>NUCLEOTIDE SEQUENCE</scope>
    <source>
        <strain evidence="2">SH1</strain>
    </source>
</reference>
<protein>
    <recommendedName>
        <fullName evidence="4">ZP domain-containing protein</fullName>
    </recommendedName>
</protein>
<dbReference type="AlphaFoldDB" id="A0A811K5I3"/>
<organism evidence="2 3">
    <name type="scientific">Bursaphelenchus okinawaensis</name>
    <dbReference type="NCBI Taxonomy" id="465554"/>
    <lineage>
        <taxon>Eukaryota</taxon>
        <taxon>Metazoa</taxon>
        <taxon>Ecdysozoa</taxon>
        <taxon>Nematoda</taxon>
        <taxon>Chromadorea</taxon>
        <taxon>Rhabditida</taxon>
        <taxon>Tylenchina</taxon>
        <taxon>Tylenchomorpha</taxon>
        <taxon>Aphelenchoidea</taxon>
        <taxon>Aphelenchoididae</taxon>
        <taxon>Bursaphelenchus</taxon>
    </lineage>
</organism>
<dbReference type="Gene3D" id="2.60.40.3330">
    <property type="match status" value="1"/>
</dbReference>
<accession>A0A811K5I3</accession>
<evidence type="ECO:0000313" key="2">
    <source>
        <dbReference type="EMBL" id="CAD5210602.1"/>
    </source>
</evidence>
<comment type="caution">
    <text evidence="2">The sequence shown here is derived from an EMBL/GenBank/DDBJ whole genome shotgun (WGS) entry which is preliminary data.</text>
</comment>
<evidence type="ECO:0000313" key="3">
    <source>
        <dbReference type="Proteomes" id="UP000614601"/>
    </source>
</evidence>
<proteinExistence type="predicted"/>
<gene>
    <name evidence="2" type="ORF">BOKJ2_LOCUS3276</name>
</gene>
<dbReference type="OrthoDB" id="10303139at2759"/>
<dbReference type="Proteomes" id="UP000783686">
    <property type="component" value="Unassembled WGS sequence"/>
</dbReference>
<dbReference type="InterPro" id="IPR038479">
    <property type="entry name" value="Transthyretin-like_sf"/>
</dbReference>
<name>A0A811K5I3_9BILA</name>